<dbReference type="OrthoDB" id="9769143at2"/>
<dbReference type="RefSeq" id="WP_053951396.1">
    <property type="nucleotide sequence ID" value="NZ_CP010552.1"/>
</dbReference>
<dbReference type="AlphaFoldDB" id="A0A0M4NH25"/>
<keyword evidence="3" id="KW-1185">Reference proteome</keyword>
<feature type="chain" id="PRO_5005798957" description="DUF1302 domain-containing protein" evidence="1">
    <location>
        <begin position="19"/>
        <end position="431"/>
    </location>
</feature>
<dbReference type="InterPro" id="IPR010727">
    <property type="entry name" value="DUF1302"/>
</dbReference>
<protein>
    <recommendedName>
        <fullName evidence="4">DUF1302 domain-containing protein</fullName>
    </recommendedName>
</protein>
<organism evidence="2 3">
    <name type="scientific">Candidatus Thioglobus autotrophicus</name>
    <dbReference type="NCBI Taxonomy" id="1705394"/>
    <lineage>
        <taxon>Bacteria</taxon>
        <taxon>Pseudomonadati</taxon>
        <taxon>Pseudomonadota</taxon>
        <taxon>Gammaproteobacteria</taxon>
        <taxon>Candidatus Pseudothioglobaceae</taxon>
        <taxon>Candidatus Thioglobus</taxon>
    </lineage>
</organism>
<keyword evidence="1" id="KW-0732">Signal</keyword>
<sequence length="431" mass="47655">MKSLIAGLLLATSLMVGAEDGFDDDGFDTDIVTIAIDNTPAAKGVLYGSIDLEAHYNIDNDQDLSLLKSWVDVIGEYKLDNGNNIKGNLKGAHDFIYDLDGSNYTATPSGYENEINLNELTLEGSLNSKLDFKVGRQIVVWGKSDSIRITDVLNPLDNRIPGLVDIKNLRLGRTMSKLDYYVDEYNFSAIALHENRFTENPAQYSDFKSAADKPTHTPDDQLDNAGVALSLTGAFEGYDMGLYFADTYIDKAYLKGDTLYYDNKSKMVGAAYNQVVDSFLLKAEAAHFDQIKYNTDANTTVDSARTDVLLGIEYNGITDGSIGYEIALRKIHDYVATINSALNGYKREEEYQQVIRFNQAYFNQTLDLSVILSAMGDSAQDGGSARITLDYAIDDQISVSGGVIDYIGGDNPMIDSYQENDRIFTKLSHTF</sequence>
<evidence type="ECO:0000313" key="2">
    <source>
        <dbReference type="EMBL" id="ALE52446.1"/>
    </source>
</evidence>
<name>A0A0M4NH25_9GAMM</name>
<evidence type="ECO:0008006" key="4">
    <source>
        <dbReference type="Google" id="ProtNLM"/>
    </source>
</evidence>
<evidence type="ECO:0000256" key="1">
    <source>
        <dbReference type="SAM" id="SignalP"/>
    </source>
</evidence>
<proteinExistence type="predicted"/>
<dbReference type="STRING" id="1705394.SP60_03980"/>
<accession>A0A0M4NH25</accession>
<dbReference type="Proteomes" id="UP000058020">
    <property type="component" value="Chromosome"/>
</dbReference>
<dbReference type="EMBL" id="CP010552">
    <property type="protein sequence ID" value="ALE52446.1"/>
    <property type="molecule type" value="Genomic_DNA"/>
</dbReference>
<evidence type="ECO:0000313" key="3">
    <source>
        <dbReference type="Proteomes" id="UP000058020"/>
    </source>
</evidence>
<dbReference type="Pfam" id="PF06980">
    <property type="entry name" value="DUF1302"/>
    <property type="match status" value="1"/>
</dbReference>
<reference evidence="2 3" key="1">
    <citation type="journal article" date="2015" name="Genome Announc.">
        <title>Genome Sequence of 'Candidatus Thioglobus autotrophica' Strain EF1, a Chemoautotroph from the SUP05 Clade of Marine Gammaproteobacteria.</title>
        <authorList>
            <person name="Shah V."/>
            <person name="Morris R.M."/>
        </authorList>
    </citation>
    <scope>NUCLEOTIDE SEQUENCE [LARGE SCALE GENOMIC DNA]</scope>
    <source>
        <strain evidence="2 3">EF1</strain>
    </source>
</reference>
<feature type="signal peptide" evidence="1">
    <location>
        <begin position="1"/>
        <end position="18"/>
    </location>
</feature>
<gene>
    <name evidence="2" type="ORF">SP60_03980</name>
</gene>
<dbReference type="KEGG" id="tho:SP60_03980"/>